<evidence type="ECO:0000313" key="6">
    <source>
        <dbReference type="EMBL" id="NVN09860.1"/>
    </source>
</evidence>
<dbReference type="RefSeq" id="WP_176638678.1">
    <property type="nucleotide sequence ID" value="NZ_JABXXP010000007.1"/>
</dbReference>
<dbReference type="EMBL" id="JABXXP010000007">
    <property type="protein sequence ID" value="NVN09860.1"/>
    <property type="molecule type" value="Genomic_DNA"/>
</dbReference>
<proteinExistence type="inferred from homology"/>
<reference evidence="6 7" key="1">
    <citation type="submission" date="2020-06" db="EMBL/GenBank/DDBJ databases">
        <title>Description of novel acetic acid bacteria.</title>
        <authorList>
            <person name="Sombolestani A."/>
        </authorList>
    </citation>
    <scope>NUCLEOTIDE SEQUENCE [LARGE SCALE GENOMIC DNA]</scope>
    <source>
        <strain evidence="6 7">LMG 31431</strain>
    </source>
</reference>
<keyword evidence="6" id="KW-0282">Flagellum</keyword>
<feature type="region of interest" description="Disordered" evidence="5">
    <location>
        <begin position="21"/>
        <end position="40"/>
    </location>
</feature>
<evidence type="ECO:0000256" key="2">
    <source>
        <dbReference type="ARBA" id="ARBA00009272"/>
    </source>
</evidence>
<dbReference type="PRINTS" id="PR01006">
    <property type="entry name" value="FLGHOOKFLIE"/>
</dbReference>
<dbReference type="PANTHER" id="PTHR34653:SF1">
    <property type="entry name" value="FLAGELLAR HOOK-BASAL BODY COMPLEX PROTEIN FLIE"/>
    <property type="match status" value="1"/>
</dbReference>
<organism evidence="6 7">
    <name type="scientific">Nguyenibacter vanlangensis</name>
    <dbReference type="NCBI Taxonomy" id="1216886"/>
    <lineage>
        <taxon>Bacteria</taxon>
        <taxon>Pseudomonadati</taxon>
        <taxon>Pseudomonadota</taxon>
        <taxon>Alphaproteobacteria</taxon>
        <taxon>Acetobacterales</taxon>
        <taxon>Acetobacteraceae</taxon>
        <taxon>Nguyenibacter</taxon>
    </lineage>
</organism>
<protein>
    <recommendedName>
        <fullName evidence="4">Flagellar hook-basal body complex protein FliE</fullName>
    </recommendedName>
</protein>
<dbReference type="GO" id="GO:0005198">
    <property type="term" value="F:structural molecule activity"/>
    <property type="evidence" value="ECO:0007669"/>
    <property type="project" value="InterPro"/>
</dbReference>
<sequence>MISDITTRSLDAINAYGQTQKTLQPANDGPDGGQASPSSDIVSSFGDVLGSALNNAVATGKSAEAQAAAGLSGTGNLTDIATSVEEAKLTLQTVTTIRDRVVQAYQDVMKMSI</sequence>
<comment type="caution">
    <text evidence="6">The sequence shown here is derived from an EMBL/GenBank/DDBJ whole genome shotgun (WGS) entry which is preliminary data.</text>
</comment>
<comment type="subcellular location">
    <subcellularLocation>
        <location evidence="1 4">Bacterial flagellum basal body</location>
    </subcellularLocation>
</comment>
<dbReference type="AlphaFoldDB" id="A0A7Y7IT67"/>
<dbReference type="Proteomes" id="UP000534870">
    <property type="component" value="Unassembled WGS sequence"/>
</dbReference>
<keyword evidence="6" id="KW-0966">Cell projection</keyword>
<dbReference type="InterPro" id="IPR001624">
    <property type="entry name" value="FliE"/>
</dbReference>
<evidence type="ECO:0000256" key="1">
    <source>
        <dbReference type="ARBA" id="ARBA00004117"/>
    </source>
</evidence>
<name>A0A7Y7IT67_9PROT</name>
<evidence type="ECO:0000256" key="5">
    <source>
        <dbReference type="SAM" id="MobiDB-lite"/>
    </source>
</evidence>
<dbReference type="HAMAP" id="MF_00724">
    <property type="entry name" value="FliE"/>
    <property type="match status" value="1"/>
</dbReference>
<dbReference type="GO" id="GO:0009425">
    <property type="term" value="C:bacterial-type flagellum basal body"/>
    <property type="evidence" value="ECO:0007669"/>
    <property type="project" value="UniProtKB-SubCell"/>
</dbReference>
<keyword evidence="3 4" id="KW-0975">Bacterial flagellum</keyword>
<dbReference type="GO" id="GO:0071973">
    <property type="term" value="P:bacterial-type flagellum-dependent cell motility"/>
    <property type="evidence" value="ECO:0007669"/>
    <property type="project" value="InterPro"/>
</dbReference>
<keyword evidence="6" id="KW-0969">Cilium</keyword>
<dbReference type="GO" id="GO:0003774">
    <property type="term" value="F:cytoskeletal motor activity"/>
    <property type="evidence" value="ECO:0007669"/>
    <property type="project" value="InterPro"/>
</dbReference>
<evidence type="ECO:0000256" key="3">
    <source>
        <dbReference type="ARBA" id="ARBA00023143"/>
    </source>
</evidence>
<accession>A0A7Y7IT67</accession>
<gene>
    <name evidence="4" type="primary">fliE</name>
    <name evidence="6" type="ORF">HUK84_01630</name>
</gene>
<evidence type="ECO:0000256" key="4">
    <source>
        <dbReference type="HAMAP-Rule" id="MF_00724"/>
    </source>
</evidence>
<dbReference type="PANTHER" id="PTHR34653">
    <property type="match status" value="1"/>
</dbReference>
<comment type="similarity">
    <text evidence="2 4">Belongs to the FliE family.</text>
</comment>
<dbReference type="Pfam" id="PF02049">
    <property type="entry name" value="FliE"/>
    <property type="match status" value="1"/>
</dbReference>
<evidence type="ECO:0000313" key="7">
    <source>
        <dbReference type="Proteomes" id="UP000534870"/>
    </source>
</evidence>